<comment type="domain">
    <text evidence="6">Has an N-terminal Jag-N domain and 2 RNA-binding domains (KH and R3H).</text>
</comment>
<dbReference type="InterPro" id="IPR015946">
    <property type="entry name" value="KH_dom-like_a/b"/>
</dbReference>
<dbReference type="SMART" id="SM01245">
    <property type="entry name" value="Jag_N"/>
    <property type="match status" value="1"/>
</dbReference>
<dbReference type="CDD" id="cd02414">
    <property type="entry name" value="KH-II_Jag"/>
    <property type="match status" value="1"/>
</dbReference>
<feature type="domain" description="R3H" evidence="8">
    <location>
        <begin position="199"/>
        <end position="265"/>
    </location>
</feature>
<dbReference type="Proteomes" id="UP000268310">
    <property type="component" value="Chromosome"/>
</dbReference>
<gene>
    <name evidence="6" type="primary">khpB</name>
    <name evidence="6" type="synonym">eloR</name>
    <name evidence="9" type="ORF">C7K38_04430</name>
    <name evidence="10" type="ORF">GCM10025885_17430</name>
</gene>
<organism evidence="10 12">
    <name type="scientific">Tetragenococcus osmophilus</name>
    <dbReference type="NCBI Taxonomy" id="526944"/>
    <lineage>
        <taxon>Bacteria</taxon>
        <taxon>Bacillati</taxon>
        <taxon>Bacillota</taxon>
        <taxon>Bacilli</taxon>
        <taxon>Lactobacillales</taxon>
        <taxon>Enterococcaceae</taxon>
        <taxon>Tetragenococcus</taxon>
    </lineage>
</organism>
<reference evidence="10" key="4">
    <citation type="submission" date="2023-02" db="EMBL/GenBank/DDBJ databases">
        <authorList>
            <person name="Sun Q."/>
            <person name="Mori K."/>
        </authorList>
    </citation>
    <scope>NUCLEOTIDE SEQUENCE</scope>
    <source>
        <strain evidence="10">NBRC 114545</strain>
    </source>
</reference>
<dbReference type="InterPro" id="IPR001374">
    <property type="entry name" value="R3H_dom"/>
</dbReference>
<evidence type="ECO:0000256" key="3">
    <source>
        <dbReference type="ARBA" id="ARBA00022960"/>
    </source>
</evidence>
<evidence type="ECO:0000256" key="7">
    <source>
        <dbReference type="SAM" id="MobiDB-lite"/>
    </source>
</evidence>
<dbReference type="Proteomes" id="UP001157039">
    <property type="component" value="Unassembled WGS sequence"/>
</dbReference>
<dbReference type="AlphaFoldDB" id="A0AA37XN23"/>
<evidence type="ECO:0000256" key="2">
    <source>
        <dbReference type="ARBA" id="ARBA00022884"/>
    </source>
</evidence>
<dbReference type="Pfam" id="PF01424">
    <property type="entry name" value="R3H"/>
    <property type="match status" value="1"/>
</dbReference>
<dbReference type="Pfam" id="PF14804">
    <property type="entry name" value="Jag_N"/>
    <property type="match status" value="1"/>
</dbReference>
<dbReference type="GO" id="GO:0003723">
    <property type="term" value="F:RNA binding"/>
    <property type="evidence" value="ECO:0007669"/>
    <property type="project" value="UniProtKB-UniRule"/>
</dbReference>
<dbReference type="InterPro" id="IPR036867">
    <property type="entry name" value="R3H_dom_sf"/>
</dbReference>
<evidence type="ECO:0000256" key="6">
    <source>
        <dbReference type="HAMAP-Rule" id="MF_00867"/>
    </source>
</evidence>
<keyword evidence="2 6" id="KW-0694">RNA-binding</keyword>
<dbReference type="Gene3D" id="3.30.1370.50">
    <property type="entry name" value="R3H-like domain"/>
    <property type="match status" value="1"/>
</dbReference>
<evidence type="ECO:0000313" key="10">
    <source>
        <dbReference type="EMBL" id="GMA72694.1"/>
    </source>
</evidence>
<dbReference type="GO" id="GO:0009252">
    <property type="term" value="P:peptidoglycan biosynthetic process"/>
    <property type="evidence" value="ECO:0007669"/>
    <property type="project" value="UniProtKB-UniRule"/>
</dbReference>
<evidence type="ECO:0000259" key="8">
    <source>
        <dbReference type="PROSITE" id="PS51061"/>
    </source>
</evidence>
<keyword evidence="1 6" id="KW-0963">Cytoplasm</keyword>
<dbReference type="SUPFAM" id="SSF82708">
    <property type="entry name" value="R3H domain"/>
    <property type="match status" value="1"/>
</dbReference>
<dbReference type="Gene3D" id="3.30.300.20">
    <property type="match status" value="1"/>
</dbReference>
<comment type="subcellular location">
    <subcellularLocation>
        <location evidence="6">Cytoplasm</location>
    </subcellularLocation>
</comment>
<name>A0AA37XN23_9ENTE</name>
<reference evidence="9 11" key="1">
    <citation type="journal article" date="2012" name="Int. J. Syst. Evol. Microbiol.">
        <title>Characterization of Tetragenococcus strains from sugar thick juice reveals a novel species, Tetragenococcus osmophilus sp. nov., and divides Tetragenococcus halophilus into two subspecies, T. halophilus subsp. halophilus subsp. nov. and T. halophilus subsp. flandriensis subsp. nov.</title>
        <authorList>
            <person name="Juste A."/>
            <person name="Van Trappen S."/>
            <person name="Verreth C."/>
            <person name="Cleenwerck I."/>
            <person name="De Vos P."/>
            <person name="Lievens B."/>
            <person name="Willems K.A."/>
        </authorList>
    </citation>
    <scope>NUCLEOTIDE SEQUENCE [LARGE SCALE GENOMIC DNA]</scope>
    <source>
        <strain evidence="9 11">JCM 31126</strain>
    </source>
</reference>
<protein>
    <recommendedName>
        <fullName evidence="6">RNA-binding protein KhpB</fullName>
    </recommendedName>
    <alternativeName>
        <fullName evidence="6">RNA-binding protein EloR</fullName>
    </alternativeName>
</protein>
<dbReference type="GO" id="GO:0005737">
    <property type="term" value="C:cytoplasm"/>
    <property type="evidence" value="ECO:0007669"/>
    <property type="project" value="UniProtKB-SubCell"/>
</dbReference>
<evidence type="ECO:0000313" key="9">
    <source>
        <dbReference type="EMBL" id="AYW47696.1"/>
    </source>
</evidence>
<dbReference type="HAMAP" id="MF_00867">
    <property type="entry name" value="KhpB"/>
    <property type="match status" value="1"/>
</dbReference>
<dbReference type="InterPro" id="IPR004087">
    <property type="entry name" value="KH_dom"/>
</dbReference>
<reference evidence="10 12" key="2">
    <citation type="journal article" date="2014" name="Int. J. Syst. Evol. Microbiol.">
        <title>Complete genome sequence of Corynebacterium casei LMG S-19264T (=DSM 44701T), isolated from a smear-ripened cheese.</title>
        <authorList>
            <consortium name="US DOE Joint Genome Institute (JGI-PGF)"/>
            <person name="Walter F."/>
            <person name="Albersmeier A."/>
            <person name="Kalinowski J."/>
            <person name="Ruckert C."/>
        </authorList>
    </citation>
    <scope>NUCLEOTIDE SEQUENCE [LARGE SCALE GENOMIC DNA]</scope>
    <source>
        <strain evidence="10 12">NBRC 114545</strain>
    </source>
</reference>
<dbReference type="EMBL" id="BSUW01000001">
    <property type="protein sequence ID" value="GMA72694.1"/>
    <property type="molecule type" value="Genomic_DNA"/>
</dbReference>
<feature type="compositionally biased region" description="Basic and acidic residues" evidence="7">
    <location>
        <begin position="66"/>
        <end position="100"/>
    </location>
</feature>
<dbReference type="PANTHER" id="PTHR35800">
    <property type="entry name" value="PROTEIN JAG"/>
    <property type="match status" value="1"/>
</dbReference>
<dbReference type="CDD" id="cd02644">
    <property type="entry name" value="R3H_jag"/>
    <property type="match status" value="1"/>
</dbReference>
<dbReference type="Pfam" id="PF13083">
    <property type="entry name" value="KH_KhpA-B"/>
    <property type="match status" value="1"/>
</dbReference>
<evidence type="ECO:0000256" key="1">
    <source>
        <dbReference type="ARBA" id="ARBA00022490"/>
    </source>
</evidence>
<sequence>MPIYEGQNTEEAIQNGLKALDLTQDEVRTTILEEGKKGFLGVGKKNARVSLEPMVKPSSEITAENEAEKTPTVKESSKMSEESNSTEKEDSEEKVKENDSFTKSQNQTKEVEGLEDQEALRQLSVYLTDITKALNAPAMVSTTHDKGRVVLDLDTDKKGLLIGHHGKTLNALQYLAQVYIHRIAKNKLSIVVNVGDYRQKRQEVLQKLAEQTAEKVKRTKRAAFLEPMPAFERKQIHSVLSKSKDIATHSEGDEPYRYLVVEPAEKSY</sequence>
<comment type="function">
    <text evidence="6">A probable RNA chaperone. Forms a complex with KhpA which binds to cellular RNA and controls its expression. Plays a role in peptidoglycan (PG) homeostasis and cell length regulation.</text>
</comment>
<feature type="region of interest" description="Disordered" evidence="7">
    <location>
        <begin position="43"/>
        <end position="115"/>
    </location>
</feature>
<evidence type="ECO:0000313" key="11">
    <source>
        <dbReference type="Proteomes" id="UP000268310"/>
    </source>
</evidence>
<dbReference type="SMART" id="SM00393">
    <property type="entry name" value="R3H"/>
    <property type="match status" value="1"/>
</dbReference>
<accession>A0AA37XN23</accession>
<dbReference type="InterPro" id="IPR038008">
    <property type="entry name" value="Jag_KH"/>
</dbReference>
<dbReference type="EMBL" id="CP027783">
    <property type="protein sequence ID" value="AYW47696.1"/>
    <property type="molecule type" value="Genomic_DNA"/>
</dbReference>
<dbReference type="KEGG" id="too:C7K38_04430"/>
<dbReference type="SMART" id="SM00322">
    <property type="entry name" value="KH"/>
    <property type="match status" value="1"/>
</dbReference>
<proteinExistence type="inferred from homology"/>
<evidence type="ECO:0000256" key="4">
    <source>
        <dbReference type="ARBA" id="ARBA00023186"/>
    </source>
</evidence>
<evidence type="ECO:0000313" key="12">
    <source>
        <dbReference type="Proteomes" id="UP001157039"/>
    </source>
</evidence>
<keyword evidence="4 6" id="KW-0143">Chaperone</keyword>
<keyword evidence="5 6" id="KW-0961">Cell wall biogenesis/degradation</keyword>
<dbReference type="Gene3D" id="3.30.30.80">
    <property type="entry name" value="probable RNA-binding protein from clostridium symbiosum atcc 14940"/>
    <property type="match status" value="1"/>
</dbReference>
<reference evidence="9" key="3">
    <citation type="submission" date="2018-03" db="EMBL/GenBank/DDBJ databases">
        <authorList>
            <person name="Jeon C.O."/>
        </authorList>
    </citation>
    <scope>NUCLEOTIDE SEQUENCE</scope>
    <source>
        <strain evidence="9">JCM 31126</strain>
    </source>
</reference>
<dbReference type="InterPro" id="IPR039247">
    <property type="entry name" value="KhpB"/>
</dbReference>
<dbReference type="InterPro" id="IPR032782">
    <property type="entry name" value="KhpB_N"/>
</dbReference>
<comment type="similarity">
    <text evidence="6">Belongs to the KhpB RNA-binding protein family.</text>
</comment>
<comment type="caution">
    <text evidence="6">Lacks conserved residue(s) required for the propagation of feature annotation.</text>
</comment>
<dbReference type="InterPro" id="IPR038247">
    <property type="entry name" value="Jag_N_dom_sf"/>
</dbReference>
<keyword evidence="11" id="KW-1185">Reference proteome</keyword>
<dbReference type="GO" id="GO:0071555">
    <property type="term" value="P:cell wall organization"/>
    <property type="evidence" value="ECO:0007669"/>
    <property type="project" value="UniProtKB-KW"/>
</dbReference>
<dbReference type="InterPro" id="IPR034079">
    <property type="entry name" value="R3H_KhpB"/>
</dbReference>
<dbReference type="PROSITE" id="PS51061">
    <property type="entry name" value="R3H"/>
    <property type="match status" value="1"/>
</dbReference>
<dbReference type="GO" id="GO:0008360">
    <property type="term" value="P:regulation of cell shape"/>
    <property type="evidence" value="ECO:0007669"/>
    <property type="project" value="UniProtKB-KW"/>
</dbReference>
<dbReference type="PANTHER" id="PTHR35800:SF1">
    <property type="entry name" value="RNA-BINDING PROTEIN KHPB"/>
    <property type="match status" value="1"/>
</dbReference>
<dbReference type="NCBIfam" id="NF041568">
    <property type="entry name" value="Jag_EloR"/>
    <property type="match status" value="1"/>
</dbReference>
<keyword evidence="3 6" id="KW-0133">Cell shape</keyword>
<evidence type="ECO:0000256" key="5">
    <source>
        <dbReference type="ARBA" id="ARBA00023316"/>
    </source>
</evidence>
<dbReference type="RefSeq" id="WP_123935035.1">
    <property type="nucleotide sequence ID" value="NZ_BSUW01000001.1"/>
</dbReference>
<comment type="subunit">
    <text evidence="6">Forms a complex with KhpA.</text>
</comment>